<feature type="compositionally biased region" description="Basic residues" evidence="16">
    <location>
        <begin position="1"/>
        <end position="11"/>
    </location>
</feature>
<comment type="subcellular location">
    <subcellularLocation>
        <location evidence="1">Nucleus</location>
    </subcellularLocation>
</comment>
<protein>
    <recommendedName>
        <fullName evidence="15">Poly [ADP-ribose] polymerase</fullName>
        <shortName evidence="15">PARP</shortName>
        <ecNumber evidence="15">2.4.2.-</ecNumber>
    </recommendedName>
</protein>
<dbReference type="GeneID" id="27901309"/>
<dbReference type="InterPro" id="IPR004102">
    <property type="entry name" value="Poly(ADP-ribose)pol_reg_dom"/>
</dbReference>
<keyword evidence="5" id="KW-0479">Metal-binding</keyword>
<dbReference type="GO" id="GO:1990404">
    <property type="term" value="F:NAD+-protein mono-ADP-ribosyltransferase activity"/>
    <property type="evidence" value="ECO:0007669"/>
    <property type="project" value="TreeGrafter"/>
</dbReference>
<accession>M3CNG9</accession>
<evidence type="ECO:0000256" key="13">
    <source>
        <dbReference type="ARBA" id="ARBA00024347"/>
    </source>
</evidence>
<keyword evidence="12" id="KW-0539">Nucleus</keyword>
<evidence type="ECO:0000259" key="18">
    <source>
        <dbReference type="PROSITE" id="PS51060"/>
    </source>
</evidence>
<dbReference type="Gene3D" id="3.90.228.10">
    <property type="match status" value="1"/>
</dbReference>
<dbReference type="GO" id="GO:0016779">
    <property type="term" value="F:nucleotidyltransferase activity"/>
    <property type="evidence" value="ECO:0007669"/>
    <property type="project" value="UniProtKB-KW"/>
</dbReference>
<dbReference type="SUPFAM" id="SSF142921">
    <property type="entry name" value="WGR domain-like"/>
    <property type="match status" value="1"/>
</dbReference>
<dbReference type="HOGENOM" id="CLU_004841_2_0_1"/>
<dbReference type="InterPro" id="IPR036930">
    <property type="entry name" value="WGR_dom_sf"/>
</dbReference>
<dbReference type="Proteomes" id="UP000016931">
    <property type="component" value="Unassembled WGS sequence"/>
</dbReference>
<dbReference type="GO" id="GO:0003950">
    <property type="term" value="F:NAD+ poly-ADP-ribosyltransferase activity"/>
    <property type="evidence" value="ECO:0007669"/>
    <property type="project" value="UniProtKB-UniRule"/>
</dbReference>
<keyword evidence="9" id="KW-0862">Zinc</keyword>
<dbReference type="AlphaFoldDB" id="M3CNG9"/>
<keyword evidence="21" id="KW-1185">Reference proteome</keyword>
<keyword evidence="6" id="KW-0677">Repeat</keyword>
<dbReference type="FunFam" id="3.90.228.10:FF:000002">
    <property type="entry name" value="Poly [ADP-ribose] polymerase"/>
    <property type="match status" value="1"/>
</dbReference>
<feature type="compositionally biased region" description="Basic and acidic residues" evidence="16">
    <location>
        <begin position="36"/>
        <end position="49"/>
    </location>
</feature>
<evidence type="ECO:0000259" key="17">
    <source>
        <dbReference type="PROSITE" id="PS51059"/>
    </source>
</evidence>
<dbReference type="PANTHER" id="PTHR10459">
    <property type="entry name" value="DNA LIGASE"/>
    <property type="match status" value="1"/>
</dbReference>
<organism evidence="20 21">
    <name type="scientific">Sphaerulina musiva (strain SO2202)</name>
    <name type="common">Poplar stem canker fungus</name>
    <name type="synonym">Septoria musiva</name>
    <dbReference type="NCBI Taxonomy" id="692275"/>
    <lineage>
        <taxon>Eukaryota</taxon>
        <taxon>Fungi</taxon>
        <taxon>Dikarya</taxon>
        <taxon>Ascomycota</taxon>
        <taxon>Pezizomycotina</taxon>
        <taxon>Dothideomycetes</taxon>
        <taxon>Dothideomycetidae</taxon>
        <taxon>Mycosphaerellales</taxon>
        <taxon>Mycosphaerellaceae</taxon>
        <taxon>Sphaerulina</taxon>
    </lineage>
</organism>
<keyword evidence="7" id="KW-0013">ADP-ribosylation</keyword>
<reference evidence="20 21" key="1">
    <citation type="journal article" date="2012" name="PLoS Pathog.">
        <title>Diverse lifestyles and strategies of plant pathogenesis encoded in the genomes of eighteen Dothideomycetes fungi.</title>
        <authorList>
            <person name="Ohm R.A."/>
            <person name="Feau N."/>
            <person name="Henrissat B."/>
            <person name="Schoch C.L."/>
            <person name="Horwitz B.A."/>
            <person name="Barry K.W."/>
            <person name="Condon B.J."/>
            <person name="Copeland A.C."/>
            <person name="Dhillon B."/>
            <person name="Glaser F."/>
            <person name="Hesse C.N."/>
            <person name="Kosti I."/>
            <person name="LaButti K."/>
            <person name="Lindquist E.A."/>
            <person name="Lucas S."/>
            <person name="Salamov A.A."/>
            <person name="Bradshaw R.E."/>
            <person name="Ciuffetti L."/>
            <person name="Hamelin R.C."/>
            <person name="Kema G.H.J."/>
            <person name="Lawrence C."/>
            <person name="Scott J.A."/>
            <person name="Spatafora J.W."/>
            <person name="Turgeon B.G."/>
            <person name="de Wit P.J.G.M."/>
            <person name="Zhong S."/>
            <person name="Goodwin S.B."/>
            <person name="Grigoriev I.V."/>
        </authorList>
    </citation>
    <scope>NUCLEOTIDE SEQUENCE [LARGE SCALE GENOMIC DNA]</scope>
    <source>
        <strain evidence="20 21">SO2202</strain>
    </source>
</reference>
<evidence type="ECO:0000313" key="21">
    <source>
        <dbReference type="Proteomes" id="UP000016931"/>
    </source>
</evidence>
<dbReference type="InterPro" id="IPR050800">
    <property type="entry name" value="ARTD/PARP"/>
</dbReference>
<dbReference type="SUPFAM" id="SSF47587">
    <property type="entry name" value="Domain of poly(ADP-ribose) polymerase"/>
    <property type="match status" value="1"/>
</dbReference>
<dbReference type="SMART" id="SM00773">
    <property type="entry name" value="WGR"/>
    <property type="match status" value="1"/>
</dbReference>
<dbReference type="STRING" id="692275.M3CNG9"/>
<dbReference type="CDD" id="cd01437">
    <property type="entry name" value="parp_like"/>
    <property type="match status" value="1"/>
</dbReference>
<feature type="region of interest" description="Disordered" evidence="16">
    <location>
        <begin position="1"/>
        <end position="73"/>
    </location>
</feature>
<feature type="domain" description="PARP alpha-helical" evidence="18">
    <location>
        <begin position="249"/>
        <end position="375"/>
    </location>
</feature>
<evidence type="ECO:0000256" key="1">
    <source>
        <dbReference type="ARBA" id="ARBA00004123"/>
    </source>
</evidence>
<evidence type="ECO:0000256" key="6">
    <source>
        <dbReference type="ARBA" id="ARBA00022737"/>
    </source>
</evidence>
<dbReference type="InterPro" id="IPR012317">
    <property type="entry name" value="Poly(ADP-ribose)pol_cat_dom"/>
</dbReference>
<dbReference type="GO" id="GO:0008270">
    <property type="term" value="F:zinc ion binding"/>
    <property type="evidence" value="ECO:0007669"/>
    <property type="project" value="UniProtKB-KW"/>
</dbReference>
<dbReference type="GO" id="GO:0003677">
    <property type="term" value="F:DNA binding"/>
    <property type="evidence" value="ECO:0007669"/>
    <property type="project" value="UniProtKB-KW"/>
</dbReference>
<feature type="compositionally biased region" description="Acidic residues" evidence="16">
    <location>
        <begin position="208"/>
        <end position="230"/>
    </location>
</feature>
<dbReference type="eggNOG" id="KOG1037">
    <property type="taxonomic scope" value="Eukaryota"/>
</dbReference>
<keyword evidence="11" id="KW-0238">DNA-binding</keyword>
<dbReference type="FunFam" id="2.20.140.10:FF:000001">
    <property type="entry name" value="Poly [ADP-ribose] polymerase"/>
    <property type="match status" value="1"/>
</dbReference>
<dbReference type="PROSITE" id="PS51977">
    <property type="entry name" value="WGR"/>
    <property type="match status" value="1"/>
</dbReference>
<dbReference type="Pfam" id="PF00644">
    <property type="entry name" value="PARP"/>
    <property type="match status" value="1"/>
</dbReference>
<gene>
    <name evidence="20" type="ORF">SEPMUDRAFT_147244</name>
</gene>
<dbReference type="RefSeq" id="XP_016763449.1">
    <property type="nucleotide sequence ID" value="XM_016904172.1"/>
</dbReference>
<keyword evidence="2 15" id="KW-0328">Glycosyltransferase</keyword>
<dbReference type="Pfam" id="PF05406">
    <property type="entry name" value="WGR"/>
    <property type="match status" value="1"/>
</dbReference>
<evidence type="ECO:0000256" key="11">
    <source>
        <dbReference type="ARBA" id="ARBA00023125"/>
    </source>
</evidence>
<name>M3CNG9_SPHMS</name>
<evidence type="ECO:0000259" key="19">
    <source>
        <dbReference type="PROSITE" id="PS51977"/>
    </source>
</evidence>
<dbReference type="EMBL" id="KB456261">
    <property type="protein sequence ID" value="EMF15328.1"/>
    <property type="molecule type" value="Genomic_DNA"/>
</dbReference>
<evidence type="ECO:0000256" key="16">
    <source>
        <dbReference type="SAM" id="MobiDB-lite"/>
    </source>
</evidence>
<keyword evidence="8" id="KW-0863">Zinc-finger</keyword>
<evidence type="ECO:0000313" key="20">
    <source>
        <dbReference type="EMBL" id="EMF15328.1"/>
    </source>
</evidence>
<comment type="similarity">
    <text evidence="13">Belongs to the ARTD/PARP family.</text>
</comment>
<dbReference type="Gene3D" id="2.20.140.10">
    <property type="entry name" value="WGR domain"/>
    <property type="match status" value="1"/>
</dbReference>
<dbReference type="InterPro" id="IPR008893">
    <property type="entry name" value="WGR_domain"/>
</dbReference>
<evidence type="ECO:0000256" key="7">
    <source>
        <dbReference type="ARBA" id="ARBA00022765"/>
    </source>
</evidence>
<dbReference type="SUPFAM" id="SSF56399">
    <property type="entry name" value="ADP-ribosylation"/>
    <property type="match status" value="1"/>
</dbReference>
<keyword evidence="3 15" id="KW-0808">Transferase</keyword>
<dbReference type="Gene3D" id="1.20.142.10">
    <property type="entry name" value="Poly(ADP-ribose) polymerase, regulatory domain"/>
    <property type="match status" value="1"/>
</dbReference>
<comment type="catalytic activity">
    <reaction evidence="14">
        <text>NAD(+) + (ADP-D-ribosyl)n-acceptor = nicotinamide + (ADP-D-ribosyl)n+1-acceptor + H(+).</text>
        <dbReference type="EC" id="2.4.2.30"/>
    </reaction>
</comment>
<dbReference type="OrthoDB" id="2017365at2759"/>
<evidence type="ECO:0000256" key="3">
    <source>
        <dbReference type="ARBA" id="ARBA00022679"/>
    </source>
</evidence>
<proteinExistence type="inferred from homology"/>
<dbReference type="GO" id="GO:0070212">
    <property type="term" value="P:protein poly-ADP-ribosylation"/>
    <property type="evidence" value="ECO:0007669"/>
    <property type="project" value="TreeGrafter"/>
</dbReference>
<feature type="domain" description="PARP catalytic" evidence="17">
    <location>
        <begin position="384"/>
        <end position="615"/>
    </location>
</feature>
<evidence type="ECO:0000256" key="10">
    <source>
        <dbReference type="ARBA" id="ARBA00023027"/>
    </source>
</evidence>
<dbReference type="GO" id="GO:0006302">
    <property type="term" value="P:double-strand break repair"/>
    <property type="evidence" value="ECO:0007669"/>
    <property type="project" value="TreeGrafter"/>
</dbReference>
<evidence type="ECO:0000256" key="9">
    <source>
        <dbReference type="ARBA" id="ARBA00022833"/>
    </source>
</evidence>
<evidence type="ECO:0000256" key="15">
    <source>
        <dbReference type="RuleBase" id="RU362114"/>
    </source>
</evidence>
<dbReference type="OMA" id="QGENDRF"/>
<evidence type="ECO:0000256" key="5">
    <source>
        <dbReference type="ARBA" id="ARBA00022723"/>
    </source>
</evidence>
<feature type="region of interest" description="Disordered" evidence="16">
    <location>
        <begin position="194"/>
        <end position="255"/>
    </location>
</feature>
<dbReference type="PROSITE" id="PS51059">
    <property type="entry name" value="PARP_CATALYTIC"/>
    <property type="match status" value="1"/>
</dbReference>
<evidence type="ECO:0000256" key="4">
    <source>
        <dbReference type="ARBA" id="ARBA00022695"/>
    </source>
</evidence>
<feature type="domain" description="WGR" evidence="19">
    <location>
        <begin position="99"/>
        <end position="195"/>
    </location>
</feature>
<dbReference type="PANTHER" id="PTHR10459:SF60">
    <property type="entry name" value="POLY [ADP-RIBOSE] POLYMERASE 2"/>
    <property type="match status" value="1"/>
</dbReference>
<sequence length="615" mass="67949">MTPARRQRKRPASPQADQPKKKKAEHPLESNSDNDNDIKVVKPKKESGKSKGKASSKSEAPADGEANGNFQQQKKAAGSAQYAKIDRLIVPVDETCLFNGHVYVDGSTGIIYDASLNQTVASANNNKFYRIQLLTNGRGRYQTWTRWGRVGENGQSALLGDGSFDDALMHYEKKFKAKAGLAWNDRGGKPKSGKYVFIERNYEPESSGGEEEEEEEEEKEEEGEEEDGGEDLQASKGEESRSRSASPSKSSLPPPVKSLMELIFNQKYIEGTMADMNYDAAKLPLGKLSKATITRGYQALKDLAALFNDMTLAQSEYGDTYANVVETLSNQYYSYIPHAFGRNRPPVIYEHERLKKEVELLQSLTDLKDSDSILKSAKARGAVHPLDVRYNGLGMREMSAVDKHTAEFQNISDYLINTKGFTHSHSYEVIDIFRIERNGESERFEQFTKTSNSRRLLWHGSRATNFGGILSQGLRIAPPEAPVSGWMFGKGVYLADMSSKSANYCYAGSSGGHAILLLCEAELGTPLYELTQASYTAGEEANEQGSLSTLGAGQTGPLAWKDAACVHPSLAGVKMPDTTIPVGQTGYPGASLQYNEYICYDVSQIRLRYLLRVKM</sequence>
<dbReference type="Pfam" id="PF02877">
    <property type="entry name" value="PARP_reg"/>
    <property type="match status" value="1"/>
</dbReference>
<keyword evidence="4" id="KW-0548">Nucleotidyltransferase</keyword>
<evidence type="ECO:0000256" key="12">
    <source>
        <dbReference type="ARBA" id="ARBA00023242"/>
    </source>
</evidence>
<keyword evidence="10 15" id="KW-0520">NAD</keyword>
<evidence type="ECO:0000256" key="14">
    <source>
        <dbReference type="ARBA" id="ARBA00033987"/>
    </source>
</evidence>
<dbReference type="PROSITE" id="PS51060">
    <property type="entry name" value="PARP_ALPHA_HD"/>
    <property type="match status" value="1"/>
</dbReference>
<dbReference type="EC" id="2.4.2.-" evidence="15"/>
<dbReference type="InterPro" id="IPR036616">
    <property type="entry name" value="Poly(ADP-ribose)pol_reg_dom_sf"/>
</dbReference>
<evidence type="ECO:0000256" key="8">
    <source>
        <dbReference type="ARBA" id="ARBA00022771"/>
    </source>
</evidence>
<dbReference type="CDD" id="cd07997">
    <property type="entry name" value="WGR_PARP"/>
    <property type="match status" value="1"/>
</dbReference>
<evidence type="ECO:0000256" key="2">
    <source>
        <dbReference type="ARBA" id="ARBA00022676"/>
    </source>
</evidence>
<dbReference type="GO" id="GO:0005730">
    <property type="term" value="C:nucleolus"/>
    <property type="evidence" value="ECO:0007669"/>
    <property type="project" value="TreeGrafter"/>
</dbReference>
<dbReference type="FunFam" id="1.20.142.10:FF:000002">
    <property type="entry name" value="Poly [ADP-ribose] polymerase"/>
    <property type="match status" value="1"/>
</dbReference>